<protein>
    <submittedName>
        <fullName evidence="2">Uncharacterized protein</fullName>
    </submittedName>
</protein>
<sequence length="83" mass="9069">MAHWSDVDAHLLSPLSRGYVQLFSPARFCGCNAMNSGIRWITAVCHLRSNPKVADLGVLLALELSFTCCSVAFLALDQQSNTK</sequence>
<evidence type="ECO:0000256" key="1">
    <source>
        <dbReference type="SAM" id="Phobius"/>
    </source>
</evidence>
<dbReference type="EMBL" id="JARK01001371">
    <property type="protein sequence ID" value="EYC15837.1"/>
    <property type="molecule type" value="Genomic_DNA"/>
</dbReference>
<feature type="transmembrane region" description="Helical" evidence="1">
    <location>
        <begin position="56"/>
        <end position="76"/>
    </location>
</feature>
<keyword evidence="1" id="KW-0812">Transmembrane</keyword>
<keyword evidence="1" id="KW-0472">Membrane</keyword>
<keyword evidence="1" id="KW-1133">Transmembrane helix</keyword>
<gene>
    <name evidence="2" type="primary">Acey_s0035.g2993</name>
    <name evidence="2" type="ORF">Y032_0035g2993</name>
</gene>
<accession>A0A016ULV7</accession>
<comment type="caution">
    <text evidence="2">The sequence shown here is derived from an EMBL/GenBank/DDBJ whole genome shotgun (WGS) entry which is preliminary data.</text>
</comment>
<reference evidence="3" key="1">
    <citation type="journal article" date="2015" name="Nat. Genet.">
        <title>The genome and transcriptome of the zoonotic hookworm Ancylostoma ceylanicum identify infection-specific gene families.</title>
        <authorList>
            <person name="Schwarz E.M."/>
            <person name="Hu Y."/>
            <person name="Antoshechkin I."/>
            <person name="Miller M.M."/>
            <person name="Sternberg P.W."/>
            <person name="Aroian R.V."/>
        </authorList>
    </citation>
    <scope>NUCLEOTIDE SEQUENCE</scope>
    <source>
        <strain evidence="3">HY135</strain>
    </source>
</reference>
<evidence type="ECO:0000313" key="2">
    <source>
        <dbReference type="EMBL" id="EYC15837.1"/>
    </source>
</evidence>
<evidence type="ECO:0000313" key="3">
    <source>
        <dbReference type="Proteomes" id="UP000024635"/>
    </source>
</evidence>
<organism evidence="2 3">
    <name type="scientific">Ancylostoma ceylanicum</name>
    <dbReference type="NCBI Taxonomy" id="53326"/>
    <lineage>
        <taxon>Eukaryota</taxon>
        <taxon>Metazoa</taxon>
        <taxon>Ecdysozoa</taxon>
        <taxon>Nematoda</taxon>
        <taxon>Chromadorea</taxon>
        <taxon>Rhabditida</taxon>
        <taxon>Rhabditina</taxon>
        <taxon>Rhabditomorpha</taxon>
        <taxon>Strongyloidea</taxon>
        <taxon>Ancylostomatidae</taxon>
        <taxon>Ancylostomatinae</taxon>
        <taxon>Ancylostoma</taxon>
    </lineage>
</organism>
<dbReference type="Proteomes" id="UP000024635">
    <property type="component" value="Unassembled WGS sequence"/>
</dbReference>
<name>A0A016ULV7_9BILA</name>
<dbReference type="AlphaFoldDB" id="A0A016ULV7"/>
<proteinExistence type="predicted"/>
<keyword evidence="3" id="KW-1185">Reference proteome</keyword>